<proteinExistence type="predicted"/>
<accession>A0A7X6A4S3</accession>
<evidence type="ECO:0000313" key="3">
    <source>
        <dbReference type="Proteomes" id="UP000555407"/>
    </source>
</evidence>
<sequence>MSRRMAARGKTGSLGESMAEVIFQKIGWAPPTRFREDIGNDFITFARDTVSAGDVEATFDLAAPVLLQVKSSQEKYVKPKHRVNGRPGWWFEETDTDHFDHWLEFEWPYLLVFVDTANQIGYWAHVHGPAIKKTGKGRKIFVPADQRVDPDALDALNRIANTTRMNGLEGAVWDGKLTDLPPADRLRHALLMSRLVAPHPNRSPSALSTEEAVAMLMRGRFNELVHWSRDGLCPDPKSWATSKNWGWRFAHGLRVLMSENDDSALAALAVTARATFERSATMVVRACLAYISGEPRTALDLLKPTRYTKPADRGWILAQRAHVLLELDQPEEAAAAAKEALFALKALAGDLTVSTIRGGCAALLFSTSEFGRGDIEETIAAQDNAGSWWRAQDVSHALGQDLTSRFSAWSANGDTRFTAANARDDLMTTAWTAAFSGAWGAWRHLALQIGEVTLISTSEFDHVASALNLMALAGDKTEIKKAADRIWVAGPTSALCTVLIELASDPWPKRTEGPAMALFAAGGDLLDAELADRVINRAIALLEDDGPVRQLGGGWASRWNELGGAIPRVLTAASPATHQVIADLIAASYDGDEGVVQALNRIARSLDLAHVEKTTVEHLVTAASERDDHYGLEMLEILGSRLPKAVAELRRRANEGSNAAFRSLLVTGSTQRDDYLALGRSVGKTVKQMLADAAGVNGTFKYSGYQIDQLHDLTLSAYHTGDNRLWKAVTDAVTAGILPGAQVQRTLEMLARHFTKLPAHVQRRLKKAAPTLKSAPTRLFIGESDRFNSAVTALRVAAGTLPEDEMWPVLLELRRTEPVGFVELLALRSSPHTHAFLASATVDPDPEVRAAAGYNLVRYASEHPEQHDTVLATLIAALEVNEGCRMALAIAVALVEYDLPAFGPIADVLATHPSAIVRRHLMQPERPEASRSTT</sequence>
<name>A0A7X6A4S3_9ACTN</name>
<dbReference type="RefSeq" id="WP_167215706.1">
    <property type="nucleotide sequence ID" value="NZ_JAASRO010000001.1"/>
</dbReference>
<dbReference type="EMBL" id="JAASRO010000001">
    <property type="protein sequence ID" value="NIK61295.1"/>
    <property type="molecule type" value="Genomic_DNA"/>
</dbReference>
<dbReference type="AlphaFoldDB" id="A0A7X6A4S3"/>
<gene>
    <name evidence="2" type="ORF">BJY22_007012</name>
</gene>
<reference evidence="2 3" key="1">
    <citation type="submission" date="2020-03" db="EMBL/GenBank/DDBJ databases">
        <title>Sequencing the genomes of 1000 actinobacteria strains.</title>
        <authorList>
            <person name="Klenk H.-P."/>
        </authorList>
    </citation>
    <scope>NUCLEOTIDE SEQUENCE [LARGE SCALE GENOMIC DNA]</scope>
    <source>
        <strain evidence="2 3">DSM 45490</strain>
    </source>
</reference>
<evidence type="ECO:0000259" key="1">
    <source>
        <dbReference type="Pfam" id="PF14280"/>
    </source>
</evidence>
<evidence type="ECO:0000313" key="2">
    <source>
        <dbReference type="EMBL" id="NIK61295.1"/>
    </source>
</evidence>
<organism evidence="2 3">
    <name type="scientific">Kribbella shirazensis</name>
    <dbReference type="NCBI Taxonomy" id="1105143"/>
    <lineage>
        <taxon>Bacteria</taxon>
        <taxon>Bacillati</taxon>
        <taxon>Actinomycetota</taxon>
        <taxon>Actinomycetes</taxon>
        <taxon>Propionibacteriales</taxon>
        <taxon>Kribbellaceae</taxon>
        <taxon>Kribbella</taxon>
    </lineage>
</organism>
<feature type="domain" description="DUF4365" evidence="1">
    <location>
        <begin position="14"/>
        <end position="159"/>
    </location>
</feature>
<dbReference type="InterPro" id="IPR025375">
    <property type="entry name" value="DUF4365"/>
</dbReference>
<dbReference type="Proteomes" id="UP000555407">
    <property type="component" value="Unassembled WGS sequence"/>
</dbReference>
<keyword evidence="3" id="KW-1185">Reference proteome</keyword>
<protein>
    <recommendedName>
        <fullName evidence="1">DUF4365 domain-containing protein</fullName>
    </recommendedName>
</protein>
<dbReference type="Pfam" id="PF14280">
    <property type="entry name" value="DUF4365"/>
    <property type="match status" value="1"/>
</dbReference>
<comment type="caution">
    <text evidence="2">The sequence shown here is derived from an EMBL/GenBank/DDBJ whole genome shotgun (WGS) entry which is preliminary data.</text>
</comment>